<comment type="caution">
    <text evidence="8">The sequence shown here is derived from an EMBL/GenBank/DDBJ whole genome shotgun (WGS) entry which is preliminary data.</text>
</comment>
<dbReference type="AlphaFoldDB" id="A0A327X481"/>
<dbReference type="Proteomes" id="UP000248790">
    <property type="component" value="Unassembled WGS sequence"/>
</dbReference>
<sequence>MQKRRFSDKTLKILSHYLLSLLAILLVGCSAHTPQNQKPEYPLAQQGVLDLRAVEFNQQLIPLNGSWKWYWKTLLNPGERPPRFEYGNFPELWSTQTWNDQPLPSYGYATYSLTVLLPPSAPPLALKLPDIFTAYRLFVNDRELTRSGTPGTTPETTTPFWSTQVKSIPPTSDTLRLLLQVANFHHSKGGSNQTIFLGSADVLQVAADREYALDYLLTGCLFMGGLFFLGLFLFGRHETSLLYFSLFCLLYSYRIVGSDDYALHALFETASWSLLVHLEYLSLFISITVFVLYTNSLYPTDVNRHVIRLLTGICLAFTAATLLLPPVYFTRLINPFLGLMPIYIGYAFHVYWLAARRKRPGANYSLMSTGVLLAVFIIIILKYFQIAIPEDIVLFLGYIGFFFLQSLVLSYRFAFTLRQAKEQAEEGLRAKNEFLSTISHEIRTPLNAIIGLNHLMLQDNPRPDQRQHLDVMLFSANNLLHIVNDILDFNRFEAGKITLEAVPMDPARILQNVVATFQPVAREKSLSLQLSIDPRFTPKVIGDPNRLAQVVSNLVENAIKFTEQGQVTVSLTVDKQQPETSTLTFAVVDTGIGIAPEKQQLIFNQFTQVDSSLSRTYGGTGMGLAISRKILQVQQVELKLQSEPKKGSRFYFTQRFPRAAAPGPEPKENKLISGDKPLHGITILLVEDNAMNVLLAKNILSKLGASVDVANNGQEAVDMLDSSRHRLILMDLQMPVMDGYEATRIIRRRNETLPIIALTASLAQEVGDRVNDAGLDEILVKPYNPGSLARVILKHLKLAG</sequence>
<dbReference type="CDD" id="cd00082">
    <property type="entry name" value="HisKA"/>
    <property type="match status" value="1"/>
</dbReference>
<dbReference type="CDD" id="cd17546">
    <property type="entry name" value="REC_hyHK_CKI1_RcsC-like"/>
    <property type="match status" value="1"/>
</dbReference>
<dbReference type="InterPro" id="IPR008979">
    <property type="entry name" value="Galactose-bd-like_sf"/>
</dbReference>
<dbReference type="Gene3D" id="3.30.565.10">
    <property type="entry name" value="Histidine kinase-like ATPase, C-terminal domain"/>
    <property type="match status" value="1"/>
</dbReference>
<dbReference type="RefSeq" id="WP_111628234.1">
    <property type="nucleotide sequence ID" value="NZ_QLMC01000002.1"/>
</dbReference>
<feature type="domain" description="Histidine kinase" evidence="6">
    <location>
        <begin position="437"/>
        <end position="658"/>
    </location>
</feature>
<dbReference type="Pfam" id="PF00512">
    <property type="entry name" value="HisKA"/>
    <property type="match status" value="1"/>
</dbReference>
<dbReference type="Gene3D" id="3.40.50.2300">
    <property type="match status" value="1"/>
</dbReference>
<feature type="transmembrane region" description="Helical" evidence="5">
    <location>
        <begin position="392"/>
        <end position="411"/>
    </location>
</feature>
<dbReference type="InterPro" id="IPR036097">
    <property type="entry name" value="HisK_dim/P_sf"/>
</dbReference>
<proteinExistence type="predicted"/>
<evidence type="ECO:0000259" key="6">
    <source>
        <dbReference type="PROSITE" id="PS50109"/>
    </source>
</evidence>
<dbReference type="SMART" id="SM00387">
    <property type="entry name" value="HATPase_c"/>
    <property type="match status" value="1"/>
</dbReference>
<dbReference type="InterPro" id="IPR036890">
    <property type="entry name" value="HATPase_C_sf"/>
</dbReference>
<dbReference type="SUPFAM" id="SSF49785">
    <property type="entry name" value="Galactose-binding domain-like"/>
    <property type="match status" value="1"/>
</dbReference>
<accession>A0A327X481</accession>
<dbReference type="EC" id="2.7.13.3" evidence="2"/>
<gene>
    <name evidence="8" type="ORF">LX87_02206</name>
</gene>
<keyword evidence="5" id="KW-0472">Membrane</keyword>
<evidence type="ECO:0000256" key="4">
    <source>
        <dbReference type="PROSITE-ProRule" id="PRU00169"/>
    </source>
</evidence>
<keyword evidence="9" id="KW-1185">Reference proteome</keyword>
<dbReference type="GO" id="GO:0000155">
    <property type="term" value="F:phosphorelay sensor kinase activity"/>
    <property type="evidence" value="ECO:0007669"/>
    <property type="project" value="InterPro"/>
</dbReference>
<dbReference type="Pfam" id="PF07695">
    <property type="entry name" value="7TMR-DISM_7TM"/>
    <property type="match status" value="1"/>
</dbReference>
<comment type="catalytic activity">
    <reaction evidence="1">
        <text>ATP + protein L-histidine = ADP + protein N-phospho-L-histidine.</text>
        <dbReference type="EC" id="2.7.13.3"/>
    </reaction>
</comment>
<dbReference type="InterPro" id="IPR003594">
    <property type="entry name" value="HATPase_dom"/>
</dbReference>
<dbReference type="SUPFAM" id="SSF55874">
    <property type="entry name" value="ATPase domain of HSP90 chaperone/DNA topoisomerase II/histidine kinase"/>
    <property type="match status" value="1"/>
</dbReference>
<dbReference type="PROSITE" id="PS50109">
    <property type="entry name" value="HIS_KIN"/>
    <property type="match status" value="1"/>
</dbReference>
<name>A0A327X481_LARAB</name>
<feature type="transmembrane region" description="Helical" evidence="5">
    <location>
        <begin position="366"/>
        <end position="386"/>
    </location>
</feature>
<dbReference type="InterPro" id="IPR005467">
    <property type="entry name" value="His_kinase_dom"/>
</dbReference>
<dbReference type="Pfam" id="PF00072">
    <property type="entry name" value="Response_reg"/>
    <property type="match status" value="1"/>
</dbReference>
<evidence type="ECO:0000256" key="5">
    <source>
        <dbReference type="SAM" id="Phobius"/>
    </source>
</evidence>
<evidence type="ECO:0000256" key="1">
    <source>
        <dbReference type="ARBA" id="ARBA00000085"/>
    </source>
</evidence>
<dbReference type="SMART" id="SM00388">
    <property type="entry name" value="HisKA"/>
    <property type="match status" value="1"/>
</dbReference>
<dbReference type="Pfam" id="PF02518">
    <property type="entry name" value="HATPase_c"/>
    <property type="match status" value="1"/>
</dbReference>
<dbReference type="PROSITE" id="PS50110">
    <property type="entry name" value="RESPONSE_REGULATORY"/>
    <property type="match status" value="1"/>
</dbReference>
<dbReference type="SUPFAM" id="SSF52172">
    <property type="entry name" value="CheY-like"/>
    <property type="match status" value="1"/>
</dbReference>
<feature type="transmembrane region" description="Helical" evidence="5">
    <location>
        <begin position="215"/>
        <end position="234"/>
    </location>
</feature>
<feature type="transmembrane region" description="Helical" evidence="5">
    <location>
        <begin position="335"/>
        <end position="354"/>
    </location>
</feature>
<dbReference type="InterPro" id="IPR003661">
    <property type="entry name" value="HisK_dim/P_dom"/>
</dbReference>
<feature type="transmembrane region" description="Helical" evidence="5">
    <location>
        <begin position="241"/>
        <end position="257"/>
    </location>
</feature>
<dbReference type="InterPro" id="IPR001789">
    <property type="entry name" value="Sig_transdc_resp-reg_receiver"/>
</dbReference>
<dbReference type="PANTHER" id="PTHR45339">
    <property type="entry name" value="HYBRID SIGNAL TRANSDUCTION HISTIDINE KINASE J"/>
    <property type="match status" value="1"/>
</dbReference>
<dbReference type="FunFam" id="3.30.565.10:FF:000010">
    <property type="entry name" value="Sensor histidine kinase RcsC"/>
    <property type="match status" value="1"/>
</dbReference>
<organism evidence="8 9">
    <name type="scientific">Larkinella arboricola</name>
    <dbReference type="NCBI Taxonomy" id="643671"/>
    <lineage>
        <taxon>Bacteria</taxon>
        <taxon>Pseudomonadati</taxon>
        <taxon>Bacteroidota</taxon>
        <taxon>Cytophagia</taxon>
        <taxon>Cytophagales</taxon>
        <taxon>Spirosomataceae</taxon>
        <taxon>Larkinella</taxon>
    </lineage>
</organism>
<dbReference type="InterPro" id="IPR011623">
    <property type="entry name" value="7TMR_DISM_rcpt_extracell_dom1"/>
</dbReference>
<keyword evidence="5" id="KW-1133">Transmembrane helix</keyword>
<dbReference type="SUPFAM" id="SSF47384">
    <property type="entry name" value="Homodimeric domain of signal transducing histidine kinase"/>
    <property type="match status" value="1"/>
</dbReference>
<keyword evidence="5" id="KW-0812">Transmembrane</keyword>
<feature type="modified residue" description="4-aspartylphosphate" evidence="4">
    <location>
        <position position="731"/>
    </location>
</feature>
<dbReference type="PANTHER" id="PTHR45339:SF3">
    <property type="entry name" value="HISTIDINE KINASE"/>
    <property type="match status" value="1"/>
</dbReference>
<dbReference type="Gene3D" id="1.10.287.130">
    <property type="match status" value="1"/>
</dbReference>
<protein>
    <recommendedName>
        <fullName evidence="2">histidine kinase</fullName>
        <ecNumber evidence="2">2.7.13.3</ecNumber>
    </recommendedName>
</protein>
<dbReference type="OrthoDB" id="9811889at2"/>
<evidence type="ECO:0000259" key="7">
    <source>
        <dbReference type="PROSITE" id="PS50110"/>
    </source>
</evidence>
<keyword evidence="3 4" id="KW-0597">Phosphoprotein</keyword>
<dbReference type="CDD" id="cd16922">
    <property type="entry name" value="HATPase_EvgS-ArcB-TorS-like"/>
    <property type="match status" value="1"/>
</dbReference>
<feature type="transmembrane region" description="Helical" evidence="5">
    <location>
        <begin position="269"/>
        <end position="294"/>
    </location>
</feature>
<dbReference type="EMBL" id="QLMC01000002">
    <property type="protein sequence ID" value="RAK00499.1"/>
    <property type="molecule type" value="Genomic_DNA"/>
</dbReference>
<feature type="domain" description="Response regulatory" evidence="7">
    <location>
        <begin position="682"/>
        <end position="796"/>
    </location>
</feature>
<evidence type="ECO:0000313" key="9">
    <source>
        <dbReference type="Proteomes" id="UP000248790"/>
    </source>
</evidence>
<evidence type="ECO:0000313" key="8">
    <source>
        <dbReference type="EMBL" id="RAK00499.1"/>
    </source>
</evidence>
<evidence type="ECO:0000256" key="2">
    <source>
        <dbReference type="ARBA" id="ARBA00012438"/>
    </source>
</evidence>
<dbReference type="PROSITE" id="PS51257">
    <property type="entry name" value="PROKAR_LIPOPROTEIN"/>
    <property type="match status" value="1"/>
</dbReference>
<dbReference type="InterPro" id="IPR011006">
    <property type="entry name" value="CheY-like_superfamily"/>
</dbReference>
<reference evidence="8 9" key="1">
    <citation type="submission" date="2018-06" db="EMBL/GenBank/DDBJ databases">
        <title>Genomic Encyclopedia of Archaeal and Bacterial Type Strains, Phase II (KMG-II): from individual species to whole genera.</title>
        <authorList>
            <person name="Goeker M."/>
        </authorList>
    </citation>
    <scope>NUCLEOTIDE SEQUENCE [LARGE SCALE GENOMIC DNA]</scope>
    <source>
        <strain evidence="8 9">DSM 21851</strain>
    </source>
</reference>
<dbReference type="InterPro" id="IPR004358">
    <property type="entry name" value="Sig_transdc_His_kin-like_C"/>
</dbReference>
<dbReference type="PRINTS" id="PR00344">
    <property type="entry name" value="BCTRLSENSOR"/>
</dbReference>
<evidence type="ECO:0000256" key="3">
    <source>
        <dbReference type="ARBA" id="ARBA00022553"/>
    </source>
</evidence>
<feature type="transmembrane region" description="Helical" evidence="5">
    <location>
        <begin position="306"/>
        <end position="329"/>
    </location>
</feature>
<dbReference type="SMART" id="SM00448">
    <property type="entry name" value="REC"/>
    <property type="match status" value="1"/>
</dbReference>